<keyword evidence="7" id="KW-1185">Reference proteome</keyword>
<dbReference type="GO" id="GO:0097367">
    <property type="term" value="F:carbohydrate derivative binding"/>
    <property type="evidence" value="ECO:0007669"/>
    <property type="project" value="InterPro"/>
</dbReference>
<dbReference type="PROSITE" id="PS51464">
    <property type="entry name" value="SIS"/>
    <property type="match status" value="1"/>
</dbReference>
<dbReference type="InterPro" id="IPR035472">
    <property type="entry name" value="RpiR-like_SIS"/>
</dbReference>
<organism evidence="6 7">
    <name type="scientific">Ureibacillus endophyticus</name>
    <dbReference type="NCBI Taxonomy" id="1978490"/>
    <lineage>
        <taxon>Bacteria</taxon>
        <taxon>Bacillati</taxon>
        <taxon>Bacillota</taxon>
        <taxon>Bacilli</taxon>
        <taxon>Bacillales</taxon>
        <taxon>Caryophanaceae</taxon>
        <taxon>Ureibacillus</taxon>
    </lineage>
</organism>
<evidence type="ECO:0000256" key="3">
    <source>
        <dbReference type="ARBA" id="ARBA00023163"/>
    </source>
</evidence>
<dbReference type="GO" id="GO:0003677">
    <property type="term" value="F:DNA binding"/>
    <property type="evidence" value="ECO:0007669"/>
    <property type="project" value="UniProtKB-KW"/>
</dbReference>
<keyword evidence="2" id="KW-0238">DNA-binding</keyword>
<dbReference type="SUPFAM" id="SSF46689">
    <property type="entry name" value="Homeodomain-like"/>
    <property type="match status" value="1"/>
</dbReference>
<proteinExistence type="predicted"/>
<dbReference type="InterPro" id="IPR001347">
    <property type="entry name" value="SIS_dom"/>
</dbReference>
<dbReference type="GO" id="GO:1901135">
    <property type="term" value="P:carbohydrate derivative metabolic process"/>
    <property type="evidence" value="ECO:0007669"/>
    <property type="project" value="InterPro"/>
</dbReference>
<protein>
    <submittedName>
        <fullName evidence="6">MurR/RpiR family transcriptional regulator</fullName>
    </submittedName>
</protein>
<dbReference type="Pfam" id="PF01418">
    <property type="entry name" value="HTH_6"/>
    <property type="match status" value="1"/>
</dbReference>
<evidence type="ECO:0000259" key="5">
    <source>
        <dbReference type="PROSITE" id="PS51464"/>
    </source>
</evidence>
<dbReference type="PANTHER" id="PTHR30514:SF18">
    <property type="entry name" value="RPIR-FAMILY TRANSCRIPTIONAL REGULATOR"/>
    <property type="match status" value="1"/>
</dbReference>
<dbReference type="Gene3D" id="1.10.10.10">
    <property type="entry name" value="Winged helix-like DNA-binding domain superfamily/Winged helix DNA-binding domain"/>
    <property type="match status" value="1"/>
</dbReference>
<dbReference type="AlphaFoldDB" id="A0A494ZAY9"/>
<feature type="domain" description="SIS" evidence="5">
    <location>
        <begin position="138"/>
        <end position="275"/>
    </location>
</feature>
<dbReference type="PANTHER" id="PTHR30514">
    <property type="entry name" value="GLUCOKINASE"/>
    <property type="match status" value="1"/>
</dbReference>
<dbReference type="Proteomes" id="UP000272238">
    <property type="component" value="Unassembled WGS sequence"/>
</dbReference>
<dbReference type="SUPFAM" id="SSF53697">
    <property type="entry name" value="SIS domain"/>
    <property type="match status" value="1"/>
</dbReference>
<dbReference type="EMBL" id="RBZN01000003">
    <property type="protein sequence ID" value="RKQ19573.1"/>
    <property type="molecule type" value="Genomic_DNA"/>
</dbReference>
<evidence type="ECO:0000313" key="6">
    <source>
        <dbReference type="EMBL" id="RKQ19573.1"/>
    </source>
</evidence>
<feature type="domain" description="HTH rpiR-type" evidence="4">
    <location>
        <begin position="17"/>
        <end position="93"/>
    </location>
</feature>
<dbReference type="CDD" id="cd05013">
    <property type="entry name" value="SIS_RpiR"/>
    <property type="match status" value="1"/>
</dbReference>
<dbReference type="PROSITE" id="PS51071">
    <property type="entry name" value="HTH_RPIR"/>
    <property type="match status" value="1"/>
</dbReference>
<reference evidence="6 7" key="1">
    <citation type="journal article" date="2016" name="Antonie Van Leeuwenhoek">
        <title>Lysinibacillus endophyticus sp. nov., an indole-3-acetic acid producing endophytic bacterium isolated from corn root (Zea mays cv. Xinken-5).</title>
        <authorList>
            <person name="Yu J."/>
            <person name="Guan X."/>
            <person name="Liu C."/>
            <person name="Xiang W."/>
            <person name="Yu Z."/>
            <person name="Liu X."/>
            <person name="Wang G."/>
        </authorList>
    </citation>
    <scope>NUCLEOTIDE SEQUENCE [LARGE SCALE GENOMIC DNA]</scope>
    <source>
        <strain evidence="6 7">DSM 100506</strain>
    </source>
</reference>
<gene>
    <name evidence="6" type="ORF">D8M03_02570</name>
</gene>
<evidence type="ECO:0000259" key="4">
    <source>
        <dbReference type="PROSITE" id="PS51071"/>
    </source>
</evidence>
<dbReference type="Gene3D" id="3.40.50.10490">
    <property type="entry name" value="Glucose-6-phosphate isomerase like protein, domain 1"/>
    <property type="match status" value="1"/>
</dbReference>
<dbReference type="InterPro" id="IPR000281">
    <property type="entry name" value="HTH_RpiR"/>
</dbReference>
<evidence type="ECO:0000256" key="1">
    <source>
        <dbReference type="ARBA" id="ARBA00023015"/>
    </source>
</evidence>
<evidence type="ECO:0000313" key="7">
    <source>
        <dbReference type="Proteomes" id="UP000272238"/>
    </source>
</evidence>
<dbReference type="Pfam" id="PF01380">
    <property type="entry name" value="SIS"/>
    <property type="match status" value="1"/>
</dbReference>
<evidence type="ECO:0000256" key="2">
    <source>
        <dbReference type="ARBA" id="ARBA00023125"/>
    </source>
</evidence>
<comment type="caution">
    <text evidence="6">The sequence shown here is derived from an EMBL/GenBank/DDBJ whole genome shotgun (WGS) entry which is preliminary data.</text>
</comment>
<sequence length="300" mass="34019">MYVYIYNGGRKEVEVDMSFCNEIKKRFIRLSRGQRKVAQFVIDNPNIIATHIASDVGKLIGVSESTVIRFCYAMELSGFSELQERIKEDLIGAKNTDIGDHPLITKKQEPLFSNVMNRDITSILNTIQLVEENQFEQTVKWMHESNFIYVLGFRHSSPSASFLSNTLGNYRRHVKQIQHDVEDIVQQISGMDEQSLLFVLALDAVLEDVLTITKIARNKNVKIVAITNSGLSPIREYADIVFTVGAQKQASAETIIASHSLIHSLVEGMVAQNKRQYTTFQKSNAQIESNFLFLEKTKII</sequence>
<name>A0A494ZAY9_9BACL</name>
<dbReference type="GO" id="GO:0003700">
    <property type="term" value="F:DNA-binding transcription factor activity"/>
    <property type="evidence" value="ECO:0007669"/>
    <property type="project" value="InterPro"/>
</dbReference>
<keyword evidence="3" id="KW-0804">Transcription</keyword>
<dbReference type="InterPro" id="IPR009057">
    <property type="entry name" value="Homeodomain-like_sf"/>
</dbReference>
<dbReference type="OrthoDB" id="2930at2"/>
<dbReference type="InterPro" id="IPR047640">
    <property type="entry name" value="RpiR-like"/>
</dbReference>
<dbReference type="InterPro" id="IPR046348">
    <property type="entry name" value="SIS_dom_sf"/>
</dbReference>
<dbReference type="InterPro" id="IPR036388">
    <property type="entry name" value="WH-like_DNA-bd_sf"/>
</dbReference>
<accession>A0A494ZAY9</accession>
<keyword evidence="1" id="KW-0805">Transcription regulation</keyword>